<name>A0A060BV14_9BACT</name>
<dbReference type="AlphaFoldDB" id="A0A060BV14"/>
<evidence type="ECO:0000313" key="1">
    <source>
        <dbReference type="EMBL" id="AIA86502.1"/>
    </source>
</evidence>
<dbReference type="Gene3D" id="3.20.20.80">
    <property type="entry name" value="Glycosidases"/>
    <property type="match status" value="1"/>
</dbReference>
<proteinExistence type="predicted"/>
<accession>A0A060BV14</accession>
<dbReference type="SUPFAM" id="SSF51445">
    <property type="entry name" value="(Trans)glycosidases"/>
    <property type="match status" value="1"/>
</dbReference>
<dbReference type="InterPro" id="IPR017853">
    <property type="entry name" value="GH"/>
</dbReference>
<sequence>MDELASELAKPLVLVAESHLNDPRFVQPREQGGYGLSSQWADDFHHALRTVLTGELDGYYPTTAR</sequence>
<organism evidence="1">
    <name type="scientific">uncultured Acidobacteriota bacterium</name>
    <dbReference type="NCBI Taxonomy" id="171953"/>
    <lineage>
        <taxon>Bacteria</taxon>
        <taxon>Pseudomonadati</taxon>
        <taxon>Acidobacteriota</taxon>
        <taxon>environmental samples</taxon>
    </lineage>
</organism>
<dbReference type="EMBL" id="KF119236">
    <property type="protein sequence ID" value="AIA86502.1"/>
    <property type="molecule type" value="Genomic_DNA"/>
</dbReference>
<protein>
    <submittedName>
        <fullName evidence="1">CAZy families CBM48|GH13 protein</fullName>
    </submittedName>
</protein>
<reference evidence="1" key="1">
    <citation type="journal article" date="2013" name="Environ. Microbiol.">
        <title>Seasonally variable intestinal metagenomes of the red palm weevil (Rhynchophorus ferrugineus).</title>
        <authorList>
            <person name="Jia S."/>
            <person name="Zhang X."/>
            <person name="Zhang G."/>
            <person name="Yin A."/>
            <person name="Zhang S."/>
            <person name="Li F."/>
            <person name="Wang L."/>
            <person name="Zhao D."/>
            <person name="Yun Q."/>
            <person name="Tala"/>
            <person name="Wang J."/>
            <person name="Sun G."/>
            <person name="Baabdullah M."/>
            <person name="Yu X."/>
            <person name="Hu S."/>
            <person name="Al-Mssallem I.S."/>
            <person name="Yu J."/>
        </authorList>
    </citation>
    <scope>NUCLEOTIDE SEQUENCE</scope>
</reference>